<reference evidence="2 4" key="1">
    <citation type="journal article" date="2024" name="bioRxiv">
        <title>A reference genome for Trichogramma kaykai: A tiny desert-dwelling parasitoid wasp with competing sex-ratio distorters.</title>
        <authorList>
            <person name="Culotta J."/>
            <person name="Lindsey A.R."/>
        </authorList>
    </citation>
    <scope>NUCLEOTIDE SEQUENCE [LARGE SCALE GENOMIC DNA]</scope>
    <source>
        <strain evidence="2 4">KSX58</strain>
    </source>
</reference>
<keyword evidence="4" id="KW-1185">Reference proteome</keyword>
<feature type="compositionally biased region" description="Polar residues" evidence="1">
    <location>
        <begin position="1"/>
        <end position="10"/>
    </location>
</feature>
<dbReference type="Proteomes" id="UP001627154">
    <property type="component" value="Unassembled WGS sequence"/>
</dbReference>
<dbReference type="AlphaFoldDB" id="A0ABD2VUN6"/>
<protein>
    <submittedName>
        <fullName evidence="2">Uncharacterized protein</fullName>
    </submittedName>
</protein>
<accession>A0ABD2VUN6</accession>
<evidence type="ECO:0000313" key="2">
    <source>
        <dbReference type="EMBL" id="KAL3384374.1"/>
    </source>
</evidence>
<name>A0ABD2VUN6_9HYME</name>
<dbReference type="EMBL" id="JBJJXI010000174">
    <property type="protein sequence ID" value="KAL3384375.1"/>
    <property type="molecule type" value="Genomic_DNA"/>
</dbReference>
<feature type="region of interest" description="Disordered" evidence="1">
    <location>
        <begin position="69"/>
        <end position="88"/>
    </location>
</feature>
<gene>
    <name evidence="2" type="ORF">TKK_019852</name>
    <name evidence="3" type="ORF">TKK_019853</name>
</gene>
<comment type="caution">
    <text evidence="2">The sequence shown here is derived from an EMBL/GenBank/DDBJ whole genome shotgun (WGS) entry which is preliminary data.</text>
</comment>
<sequence length="184" mass="21102">MNDIEGNSESNSTNNQVNLNNDNLSRDRFDMGNGEPNFDSETYHQDSDTEDASVVMSIEQLFFNNEYDVDDSENSSEESHNFDPQQNDLQEHNNKKFINDIHNFCSKNLDALPHNVINELLGVLRENTNAPFPKDARTLLHTPRYTDIEKMSDGVYCHYGLERAVLIFISEIEKIVSVLNTIKL</sequence>
<organism evidence="2 4">
    <name type="scientific">Trichogramma kaykai</name>
    <dbReference type="NCBI Taxonomy" id="54128"/>
    <lineage>
        <taxon>Eukaryota</taxon>
        <taxon>Metazoa</taxon>
        <taxon>Ecdysozoa</taxon>
        <taxon>Arthropoda</taxon>
        <taxon>Hexapoda</taxon>
        <taxon>Insecta</taxon>
        <taxon>Pterygota</taxon>
        <taxon>Neoptera</taxon>
        <taxon>Endopterygota</taxon>
        <taxon>Hymenoptera</taxon>
        <taxon>Apocrita</taxon>
        <taxon>Proctotrupomorpha</taxon>
        <taxon>Chalcidoidea</taxon>
        <taxon>Trichogrammatidae</taxon>
        <taxon>Trichogramma</taxon>
    </lineage>
</organism>
<evidence type="ECO:0000313" key="4">
    <source>
        <dbReference type="Proteomes" id="UP001627154"/>
    </source>
</evidence>
<evidence type="ECO:0000256" key="1">
    <source>
        <dbReference type="SAM" id="MobiDB-lite"/>
    </source>
</evidence>
<proteinExistence type="predicted"/>
<feature type="region of interest" description="Disordered" evidence="1">
    <location>
        <begin position="1"/>
        <end position="50"/>
    </location>
</feature>
<evidence type="ECO:0000313" key="3">
    <source>
        <dbReference type="EMBL" id="KAL3384375.1"/>
    </source>
</evidence>
<feature type="compositionally biased region" description="Low complexity" evidence="1">
    <location>
        <begin position="11"/>
        <end position="23"/>
    </location>
</feature>
<dbReference type="EMBL" id="JBJJXI010000174">
    <property type="protein sequence ID" value="KAL3384374.1"/>
    <property type="molecule type" value="Genomic_DNA"/>
</dbReference>